<dbReference type="AlphaFoldDB" id="A9VA48"/>
<name>A9VA48_MONBE</name>
<accession>A9VA48</accession>
<keyword evidence="2" id="KW-1185">Reference proteome</keyword>
<dbReference type="EMBL" id="CH991572">
    <property type="protein sequence ID" value="EDQ85666.1"/>
    <property type="molecule type" value="Genomic_DNA"/>
</dbReference>
<dbReference type="GeneID" id="5894770"/>
<dbReference type="Proteomes" id="UP000001357">
    <property type="component" value="Unassembled WGS sequence"/>
</dbReference>
<protein>
    <submittedName>
        <fullName evidence="1">Uncharacterized protein</fullName>
    </submittedName>
</protein>
<reference evidence="1 2" key="1">
    <citation type="journal article" date="2008" name="Nature">
        <title>The genome of the choanoflagellate Monosiga brevicollis and the origin of metazoans.</title>
        <authorList>
            <consortium name="JGI Sequencing"/>
            <person name="King N."/>
            <person name="Westbrook M.J."/>
            <person name="Young S.L."/>
            <person name="Kuo A."/>
            <person name="Abedin M."/>
            <person name="Chapman J."/>
            <person name="Fairclough S."/>
            <person name="Hellsten U."/>
            <person name="Isogai Y."/>
            <person name="Letunic I."/>
            <person name="Marr M."/>
            <person name="Pincus D."/>
            <person name="Putnam N."/>
            <person name="Rokas A."/>
            <person name="Wright K.J."/>
            <person name="Zuzow R."/>
            <person name="Dirks W."/>
            <person name="Good M."/>
            <person name="Goodstein D."/>
            <person name="Lemons D."/>
            <person name="Li W."/>
            <person name="Lyons J.B."/>
            <person name="Morris A."/>
            <person name="Nichols S."/>
            <person name="Richter D.J."/>
            <person name="Salamov A."/>
            <person name="Bork P."/>
            <person name="Lim W.A."/>
            <person name="Manning G."/>
            <person name="Miller W.T."/>
            <person name="McGinnis W."/>
            <person name="Shapiro H."/>
            <person name="Tjian R."/>
            <person name="Grigoriev I.V."/>
            <person name="Rokhsar D."/>
        </authorList>
    </citation>
    <scope>NUCLEOTIDE SEQUENCE [LARGE SCALE GENOMIC DNA]</scope>
    <source>
        <strain evidence="2">MX1 / ATCC 50154</strain>
    </source>
</reference>
<dbReference type="KEGG" id="mbr:MONBRDRAFT_29103"/>
<dbReference type="InParanoid" id="A9VA48"/>
<proteinExistence type="predicted"/>
<organism evidence="1 2">
    <name type="scientific">Monosiga brevicollis</name>
    <name type="common">Choanoflagellate</name>
    <dbReference type="NCBI Taxonomy" id="81824"/>
    <lineage>
        <taxon>Eukaryota</taxon>
        <taxon>Choanoflagellata</taxon>
        <taxon>Craspedida</taxon>
        <taxon>Salpingoecidae</taxon>
        <taxon>Monosiga</taxon>
    </lineage>
</organism>
<dbReference type="RefSeq" id="XP_001749615.1">
    <property type="nucleotide sequence ID" value="XM_001749563.1"/>
</dbReference>
<evidence type="ECO:0000313" key="2">
    <source>
        <dbReference type="Proteomes" id="UP000001357"/>
    </source>
</evidence>
<sequence length="220" mass="24913">MAEHQPLLTSQPIAAPQSVSYVLQRDLTIGQSGSASQTEDDRLPPNSRLGADSGNYRNCFIMAARKLFFAPLFCIGYSCRLWACPPRVHGIEPEATLLPPSEQRQLLAMLQGSWGLRDDGQPRRPREMHVFPPWSHLHGQALVENDLLIFSGGIISTFMGRNHLRDRVVGDFVTQIKFWRSPSGTLYMDRLGSIMDLSRLTTEHRIVIINAFGEYFELFR</sequence>
<evidence type="ECO:0000313" key="1">
    <source>
        <dbReference type="EMBL" id="EDQ85666.1"/>
    </source>
</evidence>
<gene>
    <name evidence="1" type="ORF">MONBRDRAFT_29103</name>
</gene>